<accession>A0AA86PHR6</accession>
<dbReference type="AlphaFoldDB" id="A0AA86PHR6"/>
<dbReference type="Proteomes" id="UP001642409">
    <property type="component" value="Unassembled WGS sequence"/>
</dbReference>
<organism evidence="1">
    <name type="scientific">Hexamita inflata</name>
    <dbReference type="NCBI Taxonomy" id="28002"/>
    <lineage>
        <taxon>Eukaryota</taxon>
        <taxon>Metamonada</taxon>
        <taxon>Diplomonadida</taxon>
        <taxon>Hexamitidae</taxon>
        <taxon>Hexamitinae</taxon>
        <taxon>Hexamita</taxon>
    </lineage>
</organism>
<evidence type="ECO:0000313" key="2">
    <source>
        <dbReference type="EMBL" id="CAL6077545.1"/>
    </source>
</evidence>
<proteinExistence type="predicted"/>
<reference evidence="1" key="1">
    <citation type="submission" date="2023-06" db="EMBL/GenBank/DDBJ databases">
        <authorList>
            <person name="Kurt Z."/>
        </authorList>
    </citation>
    <scope>NUCLEOTIDE SEQUENCE</scope>
</reference>
<evidence type="ECO:0000313" key="1">
    <source>
        <dbReference type="EMBL" id="CAI9936092.1"/>
    </source>
</evidence>
<dbReference type="EMBL" id="CATOUU010000630">
    <property type="protein sequence ID" value="CAI9936092.1"/>
    <property type="molecule type" value="Genomic_DNA"/>
</dbReference>
<sequence length="248" mass="30216">MLFLQLDLYNWLYILVYIQNRQELMQMNMLQHIAQNCCLWYWLQIILDTMLNKLKLQKQENMYRKSSELSKDQMLNTVQRQYKTIDIFLYCCQLHLIRRICKKPDNQNEHLQPEHMHQMSIQLHKPQFDSIELQAGILKCIIQSYYLLHSKQTYFDKKPDMTSQVLNTLRQSIQLHTFLILQMVQQADKYIRMYHFQQQDRWQGINYNTLQNLKYQYSTYHNQGCLHFPYCGVRANFDFNKCLCNNCA</sequence>
<gene>
    <name evidence="1" type="ORF">HINF_LOCUS23737</name>
    <name evidence="2" type="ORF">HINF_LOCUS58430</name>
</gene>
<comment type="caution">
    <text evidence="1">The sequence shown here is derived from an EMBL/GenBank/DDBJ whole genome shotgun (WGS) entry which is preliminary data.</text>
</comment>
<dbReference type="EMBL" id="CAXDID020000328">
    <property type="protein sequence ID" value="CAL6077545.1"/>
    <property type="molecule type" value="Genomic_DNA"/>
</dbReference>
<evidence type="ECO:0000313" key="3">
    <source>
        <dbReference type="Proteomes" id="UP001642409"/>
    </source>
</evidence>
<reference evidence="2 3" key="2">
    <citation type="submission" date="2024-07" db="EMBL/GenBank/DDBJ databases">
        <authorList>
            <person name="Akdeniz Z."/>
        </authorList>
    </citation>
    <scope>NUCLEOTIDE SEQUENCE [LARGE SCALE GENOMIC DNA]</scope>
</reference>
<protein>
    <submittedName>
        <fullName evidence="2">Hypothetical_protein</fullName>
    </submittedName>
</protein>
<keyword evidence="3" id="KW-1185">Reference proteome</keyword>
<name>A0AA86PHR6_9EUKA</name>